<name>A0A921R130_SORBI</name>
<evidence type="ECO:0000313" key="1">
    <source>
        <dbReference type="EMBL" id="KAG0530295.1"/>
    </source>
</evidence>
<evidence type="ECO:0000313" key="2">
    <source>
        <dbReference type="Proteomes" id="UP000807115"/>
    </source>
</evidence>
<sequence length="61" mass="6945">MAAGLYLRGQCIWRAAMDDLIAQGQLTIVHPCCSKFLPLCVQIYIKIRHGRTWKLEVAMVN</sequence>
<proteinExistence type="predicted"/>
<dbReference type="EMBL" id="CM027684">
    <property type="protein sequence ID" value="KAG0530295.1"/>
    <property type="molecule type" value="Genomic_DNA"/>
</dbReference>
<gene>
    <name evidence="1" type="ORF">BDA96_05G173900</name>
</gene>
<dbReference type="AlphaFoldDB" id="A0A921R130"/>
<reference evidence="1" key="2">
    <citation type="submission" date="2020-10" db="EMBL/GenBank/DDBJ databases">
        <authorList>
            <person name="Cooper E.A."/>
            <person name="Brenton Z.W."/>
            <person name="Flinn B.S."/>
            <person name="Jenkins J."/>
            <person name="Shu S."/>
            <person name="Flowers D."/>
            <person name="Luo F."/>
            <person name="Wang Y."/>
            <person name="Xia P."/>
            <person name="Barry K."/>
            <person name="Daum C."/>
            <person name="Lipzen A."/>
            <person name="Yoshinaga Y."/>
            <person name="Schmutz J."/>
            <person name="Saski C."/>
            <person name="Vermerris W."/>
            <person name="Kresovich S."/>
        </authorList>
    </citation>
    <scope>NUCLEOTIDE SEQUENCE</scope>
</reference>
<protein>
    <submittedName>
        <fullName evidence="1">Uncharacterized protein</fullName>
    </submittedName>
</protein>
<dbReference type="Proteomes" id="UP000807115">
    <property type="component" value="Chromosome 5"/>
</dbReference>
<organism evidence="1 2">
    <name type="scientific">Sorghum bicolor</name>
    <name type="common">Sorghum</name>
    <name type="synonym">Sorghum vulgare</name>
    <dbReference type="NCBI Taxonomy" id="4558"/>
    <lineage>
        <taxon>Eukaryota</taxon>
        <taxon>Viridiplantae</taxon>
        <taxon>Streptophyta</taxon>
        <taxon>Embryophyta</taxon>
        <taxon>Tracheophyta</taxon>
        <taxon>Spermatophyta</taxon>
        <taxon>Magnoliopsida</taxon>
        <taxon>Liliopsida</taxon>
        <taxon>Poales</taxon>
        <taxon>Poaceae</taxon>
        <taxon>PACMAD clade</taxon>
        <taxon>Panicoideae</taxon>
        <taxon>Andropogonodae</taxon>
        <taxon>Andropogoneae</taxon>
        <taxon>Sorghinae</taxon>
        <taxon>Sorghum</taxon>
    </lineage>
</organism>
<reference evidence="1" key="1">
    <citation type="journal article" date="2019" name="BMC Genomics">
        <title>A new reference genome for Sorghum bicolor reveals high levels of sequence similarity between sweet and grain genotypes: implications for the genetics of sugar metabolism.</title>
        <authorList>
            <person name="Cooper E.A."/>
            <person name="Brenton Z.W."/>
            <person name="Flinn B.S."/>
            <person name="Jenkins J."/>
            <person name="Shu S."/>
            <person name="Flowers D."/>
            <person name="Luo F."/>
            <person name="Wang Y."/>
            <person name="Xia P."/>
            <person name="Barry K."/>
            <person name="Daum C."/>
            <person name="Lipzen A."/>
            <person name="Yoshinaga Y."/>
            <person name="Schmutz J."/>
            <person name="Saski C."/>
            <person name="Vermerris W."/>
            <person name="Kresovich S."/>
        </authorList>
    </citation>
    <scope>NUCLEOTIDE SEQUENCE</scope>
</reference>
<accession>A0A921R130</accession>
<comment type="caution">
    <text evidence="1">The sequence shown here is derived from an EMBL/GenBank/DDBJ whole genome shotgun (WGS) entry which is preliminary data.</text>
</comment>